<dbReference type="RefSeq" id="WP_072914346.1">
    <property type="nucleotide sequence ID" value="NZ_FRAR01000016.1"/>
</dbReference>
<dbReference type="STRING" id="1121421.SAMN02745123_02269"/>
<dbReference type="OrthoDB" id="1898447at2"/>
<protein>
    <submittedName>
        <fullName evidence="1">Uncharacterized protein</fullName>
    </submittedName>
</protein>
<evidence type="ECO:0000313" key="2">
    <source>
        <dbReference type="Proteomes" id="UP000183997"/>
    </source>
</evidence>
<accession>A0A1M6TCT6</accession>
<organism evidence="1 2">
    <name type="scientific">Desulforamulus aeronauticus DSM 10349</name>
    <dbReference type="NCBI Taxonomy" id="1121421"/>
    <lineage>
        <taxon>Bacteria</taxon>
        <taxon>Bacillati</taxon>
        <taxon>Bacillota</taxon>
        <taxon>Clostridia</taxon>
        <taxon>Eubacteriales</taxon>
        <taxon>Peptococcaceae</taxon>
        <taxon>Desulforamulus</taxon>
    </lineage>
</organism>
<dbReference type="EMBL" id="FRAR01000016">
    <property type="protein sequence ID" value="SHK54852.1"/>
    <property type="molecule type" value="Genomic_DNA"/>
</dbReference>
<reference evidence="2" key="1">
    <citation type="submission" date="2016-11" db="EMBL/GenBank/DDBJ databases">
        <authorList>
            <person name="Varghese N."/>
            <person name="Submissions S."/>
        </authorList>
    </citation>
    <scope>NUCLEOTIDE SEQUENCE [LARGE SCALE GENOMIC DNA]</scope>
    <source>
        <strain evidence="2">DSM 10349</strain>
    </source>
</reference>
<dbReference type="AlphaFoldDB" id="A0A1M6TCT6"/>
<evidence type="ECO:0000313" key="1">
    <source>
        <dbReference type="EMBL" id="SHK54852.1"/>
    </source>
</evidence>
<dbReference type="Proteomes" id="UP000183997">
    <property type="component" value="Unassembled WGS sequence"/>
</dbReference>
<name>A0A1M6TCT6_9FIRM</name>
<keyword evidence="2" id="KW-1185">Reference proteome</keyword>
<proteinExistence type="predicted"/>
<sequence>MNKIKLMYNVAKTMKEKTLFQGSFQATCVKDQATVLQMDNKFSKNLSSGLTKATIKTEMDYEGKSFKHESSTEFTHTEDCHRRGHFLKGRHPHFHHRDCGHFGLKGFFSKITVALDLLNRIKVEEQPDNTTLMTLEIDELPAELQALKTQLMEKHHHEQEQPTHHHRHCLAKELHGLENPRLTLVATINKNNELSNAALTLSGQQAGTAGENHTLTVNAKLTLQ</sequence>
<gene>
    <name evidence="1" type="ORF">SAMN02745123_02269</name>
</gene>